<evidence type="ECO:0000256" key="6">
    <source>
        <dbReference type="SAM" id="MobiDB-lite"/>
    </source>
</evidence>
<comment type="caution">
    <text evidence="7">The sequence shown here is derived from an EMBL/GenBank/DDBJ whole genome shotgun (WGS) entry which is preliminary data.</text>
</comment>
<dbReference type="PRINTS" id="PR00301">
    <property type="entry name" value="HEATSHOCK70"/>
</dbReference>
<dbReference type="STRING" id="1220554.GCA_001552135_08056"/>
<dbReference type="Proteomes" id="UP000323380">
    <property type="component" value="Unassembled WGS sequence"/>
</dbReference>
<feature type="compositionally biased region" description="Pro residues" evidence="6">
    <location>
        <begin position="374"/>
        <end position="385"/>
    </location>
</feature>
<keyword evidence="5" id="KW-0143">Chaperone</keyword>
<dbReference type="Gene3D" id="3.90.640.10">
    <property type="entry name" value="Actin, Chain A, domain 4"/>
    <property type="match status" value="1"/>
</dbReference>
<dbReference type="Pfam" id="PF00012">
    <property type="entry name" value="HSP70"/>
    <property type="match status" value="1"/>
</dbReference>
<evidence type="ECO:0000313" key="8">
    <source>
        <dbReference type="Proteomes" id="UP000323380"/>
    </source>
</evidence>
<dbReference type="SUPFAM" id="SSF53067">
    <property type="entry name" value="Actin-like ATPase domain"/>
    <property type="match status" value="2"/>
</dbReference>
<dbReference type="EMBL" id="VSFG01000003">
    <property type="protein sequence ID" value="TYB45702.1"/>
    <property type="molecule type" value="Genomic_DNA"/>
</dbReference>
<protein>
    <submittedName>
        <fullName evidence="7">Hsp70 family protein</fullName>
    </submittedName>
</protein>
<comment type="similarity">
    <text evidence="1">Belongs to the heat shock protein 70 family.</text>
</comment>
<evidence type="ECO:0000256" key="4">
    <source>
        <dbReference type="ARBA" id="ARBA00023016"/>
    </source>
</evidence>
<dbReference type="AlphaFoldDB" id="A0A5D0NML6"/>
<dbReference type="InterPro" id="IPR018181">
    <property type="entry name" value="Heat_shock_70_CS"/>
</dbReference>
<keyword evidence="2" id="KW-0547">Nucleotide-binding</keyword>
<evidence type="ECO:0000256" key="1">
    <source>
        <dbReference type="ARBA" id="ARBA00007381"/>
    </source>
</evidence>
<feature type="region of interest" description="Disordered" evidence="6">
    <location>
        <begin position="364"/>
        <end position="411"/>
    </location>
</feature>
<dbReference type="PROSITE" id="PS01036">
    <property type="entry name" value="HSP70_3"/>
    <property type="match status" value="1"/>
</dbReference>
<keyword evidence="3" id="KW-0067">ATP-binding</keyword>
<feature type="compositionally biased region" description="Acidic residues" evidence="6">
    <location>
        <begin position="401"/>
        <end position="411"/>
    </location>
</feature>
<dbReference type="InterPro" id="IPR013126">
    <property type="entry name" value="Hsp_70_fam"/>
</dbReference>
<accession>A0A5D0NML6</accession>
<dbReference type="GO" id="GO:0140662">
    <property type="term" value="F:ATP-dependent protein folding chaperone"/>
    <property type="evidence" value="ECO:0007669"/>
    <property type="project" value="InterPro"/>
</dbReference>
<dbReference type="GO" id="GO:0005524">
    <property type="term" value="F:ATP binding"/>
    <property type="evidence" value="ECO:0007669"/>
    <property type="project" value="UniProtKB-KW"/>
</dbReference>
<evidence type="ECO:0000256" key="3">
    <source>
        <dbReference type="ARBA" id="ARBA00022840"/>
    </source>
</evidence>
<keyword evidence="4" id="KW-0346">Stress response</keyword>
<proteinExistence type="inferred from homology"/>
<gene>
    <name evidence="7" type="ORF">FXF69_20030</name>
</gene>
<evidence type="ECO:0000256" key="5">
    <source>
        <dbReference type="ARBA" id="ARBA00023186"/>
    </source>
</evidence>
<dbReference type="InterPro" id="IPR043129">
    <property type="entry name" value="ATPase_NBD"/>
</dbReference>
<organism evidence="7 8">
    <name type="scientific">Actinomadura chibensis</name>
    <dbReference type="NCBI Taxonomy" id="392828"/>
    <lineage>
        <taxon>Bacteria</taxon>
        <taxon>Bacillati</taxon>
        <taxon>Actinomycetota</taxon>
        <taxon>Actinomycetes</taxon>
        <taxon>Streptosporangiales</taxon>
        <taxon>Thermomonosporaceae</taxon>
        <taxon>Actinomadura</taxon>
    </lineage>
</organism>
<evidence type="ECO:0000256" key="2">
    <source>
        <dbReference type="ARBA" id="ARBA00022741"/>
    </source>
</evidence>
<name>A0A5D0NML6_9ACTN</name>
<dbReference type="Gene3D" id="3.30.420.40">
    <property type="match status" value="2"/>
</dbReference>
<dbReference type="PANTHER" id="PTHR19375">
    <property type="entry name" value="HEAT SHOCK PROTEIN 70KDA"/>
    <property type="match status" value="1"/>
</dbReference>
<reference evidence="7 8" key="1">
    <citation type="submission" date="2019-08" db="EMBL/GenBank/DDBJ databases">
        <title>Actinomadura sp. nov. CYP1-5 isolated from mountain soil.</title>
        <authorList>
            <person name="Songsumanus A."/>
            <person name="Kuncharoen N."/>
            <person name="Kudo T."/>
            <person name="Yuki M."/>
            <person name="Igarashi Y."/>
            <person name="Tanasupawat S."/>
        </authorList>
    </citation>
    <scope>NUCLEOTIDE SEQUENCE [LARGE SCALE GENOMIC DNA]</scope>
    <source>
        <strain evidence="7 8">JCM 14158</strain>
    </source>
</reference>
<evidence type="ECO:0000313" key="7">
    <source>
        <dbReference type="EMBL" id="TYB45702.1"/>
    </source>
</evidence>
<sequence>MGESRMGRWTLAIDFGTSFTTAVTAVDGNVVPVEIANSRYLPSTVAMEDGGALLTGPEALQRARHEPESAVRLPKRALVAGPKVRLGGRTVATTDLVAAVLGRAAAEARAAHGGAEPAETTLTHPAGWCDDQLAALRKAAAAAGLGTVRLVAEPIAAAAHYVVGCAAAECRAASRLDLPDGAYLAVYDLGGGTFDTAVVQRAGAGFVLVGEPGGDPALGGEDFDERLLELLAERAADRDPDAFDALDPAVGGPPARRARVMLRRDITEAKQALSRRVTVDLAIPGFPATFRVTRREFTEIIEADLRRTADLLRATVTGAGLDPSDLAAVALAGGSSRVPRVAELIAETFGALPLMAPDPKSSVAHGALLEPVHETPPPPSPPPPASSDGGTAEAKPLWIDPDPDGFLPEEW</sequence>
<keyword evidence="8" id="KW-1185">Reference proteome</keyword>